<dbReference type="Gene3D" id="1.10.443.10">
    <property type="entry name" value="Intergrase catalytic core"/>
    <property type="match status" value="1"/>
</dbReference>
<dbReference type="GO" id="GO:0003677">
    <property type="term" value="F:DNA binding"/>
    <property type="evidence" value="ECO:0007669"/>
    <property type="project" value="InterPro"/>
</dbReference>
<accession>M2QWS0</accession>
<sequence length="264" mass="29388">MDLKMLMAWLDSGAGAEFGGNRSLYIKAFATAAFCLFSRADKLINLQHKDIRPHQISGAAIPFHEFTLTFGGKGQAHPAARHYRIPHDPKHPEIDCYTHMARWLARLAQERGSPPPGDDYIFPALSSTGILKFGEATNRAELESMLDDVVTKSGILADGARRFATRSLRRGGIMYRFGWAERKMSLKMVQWWTGWSSNEENGTNHGPQMSYTDILMGDYNDTMADRSKGQRGLMPATASFPDANPWLSAQPLSLEDVLQATPLV</sequence>
<dbReference type="SUPFAM" id="SSF56349">
    <property type="entry name" value="DNA breaking-rejoining enzymes"/>
    <property type="match status" value="1"/>
</dbReference>
<dbReference type="AlphaFoldDB" id="M2QWS0"/>
<dbReference type="GO" id="GO:0006310">
    <property type="term" value="P:DNA recombination"/>
    <property type="evidence" value="ECO:0007669"/>
    <property type="project" value="UniProtKB-KW"/>
</dbReference>
<gene>
    <name evidence="2" type="ORF">CERSUDRAFT_100858</name>
</gene>
<dbReference type="STRING" id="914234.M2QWS0"/>
<protein>
    <submittedName>
        <fullName evidence="2">Uncharacterized protein</fullName>
    </submittedName>
</protein>
<reference evidence="2 3" key="1">
    <citation type="journal article" date="2012" name="Proc. Natl. Acad. Sci. U.S.A.">
        <title>Comparative genomics of Ceriporiopsis subvermispora and Phanerochaete chrysosporium provide insight into selective ligninolysis.</title>
        <authorList>
            <person name="Fernandez-Fueyo E."/>
            <person name="Ruiz-Duenas F.J."/>
            <person name="Ferreira P."/>
            <person name="Floudas D."/>
            <person name="Hibbett D.S."/>
            <person name="Canessa P."/>
            <person name="Larrondo L.F."/>
            <person name="James T.Y."/>
            <person name="Seelenfreund D."/>
            <person name="Lobos S."/>
            <person name="Polanco R."/>
            <person name="Tello M."/>
            <person name="Honda Y."/>
            <person name="Watanabe T."/>
            <person name="Watanabe T."/>
            <person name="Ryu J.S."/>
            <person name="Kubicek C.P."/>
            <person name="Schmoll M."/>
            <person name="Gaskell J."/>
            <person name="Hammel K.E."/>
            <person name="St John F.J."/>
            <person name="Vanden Wymelenberg A."/>
            <person name="Sabat G."/>
            <person name="Splinter BonDurant S."/>
            <person name="Syed K."/>
            <person name="Yadav J.S."/>
            <person name="Doddapaneni H."/>
            <person name="Subramanian V."/>
            <person name="Lavin J.L."/>
            <person name="Oguiza J.A."/>
            <person name="Perez G."/>
            <person name="Pisabarro A.G."/>
            <person name="Ramirez L."/>
            <person name="Santoyo F."/>
            <person name="Master E."/>
            <person name="Coutinho P.M."/>
            <person name="Henrissat B."/>
            <person name="Lombard V."/>
            <person name="Magnuson J.K."/>
            <person name="Kuees U."/>
            <person name="Hori C."/>
            <person name="Igarashi K."/>
            <person name="Samejima M."/>
            <person name="Held B.W."/>
            <person name="Barry K.W."/>
            <person name="LaButti K.M."/>
            <person name="Lapidus A."/>
            <person name="Lindquist E.A."/>
            <person name="Lucas S.M."/>
            <person name="Riley R."/>
            <person name="Salamov A.A."/>
            <person name="Hoffmeister D."/>
            <person name="Schwenk D."/>
            <person name="Hadar Y."/>
            <person name="Yarden O."/>
            <person name="de Vries R.P."/>
            <person name="Wiebenga A."/>
            <person name="Stenlid J."/>
            <person name="Eastwood D."/>
            <person name="Grigoriev I.V."/>
            <person name="Berka R.M."/>
            <person name="Blanchette R.A."/>
            <person name="Kersten P."/>
            <person name="Martinez A.T."/>
            <person name="Vicuna R."/>
            <person name="Cullen D."/>
        </authorList>
    </citation>
    <scope>NUCLEOTIDE SEQUENCE [LARGE SCALE GENOMIC DNA]</scope>
    <source>
        <strain evidence="2 3">B</strain>
    </source>
</reference>
<dbReference type="OrthoDB" id="164951at2759"/>
<evidence type="ECO:0000313" key="2">
    <source>
        <dbReference type="EMBL" id="EMD30941.1"/>
    </source>
</evidence>
<evidence type="ECO:0000313" key="3">
    <source>
        <dbReference type="Proteomes" id="UP000016930"/>
    </source>
</evidence>
<keyword evidence="1" id="KW-0233">DNA recombination</keyword>
<dbReference type="HOGENOM" id="CLU_1053752_0_0_1"/>
<keyword evidence="3" id="KW-1185">Reference proteome</keyword>
<dbReference type="InterPro" id="IPR013762">
    <property type="entry name" value="Integrase-like_cat_sf"/>
</dbReference>
<evidence type="ECO:0000256" key="1">
    <source>
        <dbReference type="ARBA" id="ARBA00023172"/>
    </source>
</evidence>
<dbReference type="EMBL" id="KB445828">
    <property type="protein sequence ID" value="EMD30941.1"/>
    <property type="molecule type" value="Genomic_DNA"/>
</dbReference>
<dbReference type="Proteomes" id="UP000016930">
    <property type="component" value="Unassembled WGS sequence"/>
</dbReference>
<organism evidence="2 3">
    <name type="scientific">Ceriporiopsis subvermispora (strain B)</name>
    <name type="common">White-rot fungus</name>
    <name type="synonym">Gelatoporia subvermispora</name>
    <dbReference type="NCBI Taxonomy" id="914234"/>
    <lineage>
        <taxon>Eukaryota</taxon>
        <taxon>Fungi</taxon>
        <taxon>Dikarya</taxon>
        <taxon>Basidiomycota</taxon>
        <taxon>Agaricomycotina</taxon>
        <taxon>Agaricomycetes</taxon>
        <taxon>Polyporales</taxon>
        <taxon>Gelatoporiaceae</taxon>
        <taxon>Gelatoporia</taxon>
    </lineage>
</organism>
<name>M2QWS0_CERS8</name>
<dbReference type="InterPro" id="IPR011010">
    <property type="entry name" value="DNA_brk_join_enz"/>
</dbReference>
<dbReference type="GO" id="GO:0015074">
    <property type="term" value="P:DNA integration"/>
    <property type="evidence" value="ECO:0007669"/>
    <property type="project" value="InterPro"/>
</dbReference>
<proteinExistence type="predicted"/>